<keyword evidence="7" id="KW-1185">Reference proteome</keyword>
<dbReference type="RefSeq" id="WP_136561769.1">
    <property type="nucleotide sequence ID" value="NZ_BAABLS010000001.1"/>
</dbReference>
<gene>
    <name evidence="6" type="ORF">E9934_05050</name>
</gene>
<dbReference type="GO" id="GO:0006508">
    <property type="term" value="P:proteolysis"/>
    <property type="evidence" value="ECO:0007669"/>
    <property type="project" value="InterPro"/>
</dbReference>
<feature type="compositionally biased region" description="Low complexity" evidence="3">
    <location>
        <begin position="33"/>
        <end position="51"/>
    </location>
</feature>
<evidence type="ECO:0000256" key="2">
    <source>
        <dbReference type="ARBA" id="ARBA00022801"/>
    </source>
</evidence>
<dbReference type="EMBL" id="STGW01000002">
    <property type="protein sequence ID" value="THV17834.1"/>
    <property type="molecule type" value="Genomic_DNA"/>
</dbReference>
<dbReference type="Proteomes" id="UP000307087">
    <property type="component" value="Unassembled WGS sequence"/>
</dbReference>
<keyword evidence="2" id="KW-0378">Hydrolase</keyword>
<dbReference type="GO" id="GO:0008236">
    <property type="term" value="F:serine-type peptidase activity"/>
    <property type="evidence" value="ECO:0007669"/>
    <property type="project" value="InterPro"/>
</dbReference>
<dbReference type="AlphaFoldDB" id="A0A4S8NQS9"/>
<evidence type="ECO:0000256" key="3">
    <source>
        <dbReference type="SAM" id="MobiDB-lite"/>
    </source>
</evidence>
<name>A0A4S8NQS9_9ACTN</name>
<feature type="domain" description="Peptidase S9 prolyl oligopeptidase catalytic" evidence="5">
    <location>
        <begin position="134"/>
        <end position="342"/>
    </location>
</feature>
<dbReference type="PANTHER" id="PTHR22946:SF9">
    <property type="entry name" value="POLYKETIDE TRANSFERASE AF380"/>
    <property type="match status" value="1"/>
</dbReference>
<evidence type="ECO:0000313" key="6">
    <source>
        <dbReference type="EMBL" id="THV17834.1"/>
    </source>
</evidence>
<feature type="chain" id="PRO_5038951700" evidence="4">
    <location>
        <begin position="19"/>
        <end position="344"/>
    </location>
</feature>
<evidence type="ECO:0000256" key="4">
    <source>
        <dbReference type="SAM" id="SignalP"/>
    </source>
</evidence>
<dbReference type="PROSITE" id="PS51257">
    <property type="entry name" value="PROKAR_LIPOPROTEIN"/>
    <property type="match status" value="1"/>
</dbReference>
<sequence>MRRFVAVLALVLTTSACSGTEEPGSEPTPSPPTGAATSSADGATETATPAPAAHPVSLAALAQTDFNGGDLRLGEEVARTAGHTQYAVNYRSGDLRVSGRLAVPDGDGPFPTVVLAHGYIDPAVYVNGQGMTREREWFGEHGYVALHVDYRGHAESGPDRSGGLDMRMGYTEDVINAVLALRAWDGPVDDERVGLVGRSMGGGVVYNALVAQPGLVDAGVVFAPVSSDAVDNFERWIRPDPARDDVAARILRRYGEPADEPAFWDGISARSQVDQITEPVLIHHGTADDSCPVRWSRETAAAMRRAGVDVTLRIYEGEGHAFGPQFDLSMERTGAFLTQHLGTA</sequence>
<dbReference type="SUPFAM" id="SSF53474">
    <property type="entry name" value="alpha/beta-Hydrolases"/>
    <property type="match status" value="1"/>
</dbReference>
<evidence type="ECO:0000256" key="1">
    <source>
        <dbReference type="ARBA" id="ARBA00008645"/>
    </source>
</evidence>
<protein>
    <submittedName>
        <fullName evidence="6">Peptidase S9</fullName>
    </submittedName>
</protein>
<dbReference type="Gene3D" id="3.40.50.1820">
    <property type="entry name" value="alpha/beta hydrolase"/>
    <property type="match status" value="1"/>
</dbReference>
<dbReference type="Pfam" id="PF00326">
    <property type="entry name" value="Peptidase_S9"/>
    <property type="match status" value="1"/>
</dbReference>
<comment type="similarity">
    <text evidence="1">Belongs to the AB hydrolase superfamily.</text>
</comment>
<evidence type="ECO:0000313" key="7">
    <source>
        <dbReference type="Proteomes" id="UP000307087"/>
    </source>
</evidence>
<feature type="region of interest" description="Disordered" evidence="3">
    <location>
        <begin position="17"/>
        <end position="51"/>
    </location>
</feature>
<organism evidence="6 7">
    <name type="scientific">Nocardioides caeni</name>
    <dbReference type="NCBI Taxonomy" id="574700"/>
    <lineage>
        <taxon>Bacteria</taxon>
        <taxon>Bacillati</taxon>
        <taxon>Actinomycetota</taxon>
        <taxon>Actinomycetes</taxon>
        <taxon>Propionibacteriales</taxon>
        <taxon>Nocardioidaceae</taxon>
        <taxon>Nocardioides</taxon>
    </lineage>
</organism>
<dbReference type="InterPro" id="IPR050261">
    <property type="entry name" value="FrsA_esterase"/>
</dbReference>
<comment type="caution">
    <text evidence="6">The sequence shown here is derived from an EMBL/GenBank/DDBJ whole genome shotgun (WGS) entry which is preliminary data.</text>
</comment>
<dbReference type="PANTHER" id="PTHR22946">
    <property type="entry name" value="DIENELACTONE HYDROLASE DOMAIN-CONTAINING PROTEIN-RELATED"/>
    <property type="match status" value="1"/>
</dbReference>
<dbReference type="InterPro" id="IPR001375">
    <property type="entry name" value="Peptidase_S9_cat"/>
</dbReference>
<accession>A0A4S8NQS9</accession>
<feature type="signal peptide" evidence="4">
    <location>
        <begin position="1"/>
        <end position="18"/>
    </location>
</feature>
<keyword evidence="4" id="KW-0732">Signal</keyword>
<dbReference type="InterPro" id="IPR029058">
    <property type="entry name" value="AB_hydrolase_fold"/>
</dbReference>
<dbReference type="OrthoDB" id="63034at2"/>
<proteinExistence type="inferred from homology"/>
<dbReference type="GO" id="GO:0052689">
    <property type="term" value="F:carboxylic ester hydrolase activity"/>
    <property type="evidence" value="ECO:0007669"/>
    <property type="project" value="UniProtKB-ARBA"/>
</dbReference>
<reference evidence="6 7" key="1">
    <citation type="journal article" date="2009" name="Int. J. Syst. Evol. Microbiol.">
        <title>Nocardioides caeni sp. nov., isolated from wastewater.</title>
        <authorList>
            <person name="Yoon J.H."/>
            <person name="Kang S.J."/>
            <person name="Park S."/>
            <person name="Kim W."/>
            <person name="Oh T.K."/>
        </authorList>
    </citation>
    <scope>NUCLEOTIDE SEQUENCE [LARGE SCALE GENOMIC DNA]</scope>
    <source>
        <strain evidence="6 7">DSM 23134</strain>
    </source>
</reference>
<evidence type="ECO:0000259" key="5">
    <source>
        <dbReference type="Pfam" id="PF00326"/>
    </source>
</evidence>